<comment type="caution">
    <text evidence="1">The sequence shown here is derived from an EMBL/GenBank/DDBJ whole genome shotgun (WGS) entry which is preliminary data.</text>
</comment>
<reference evidence="1 2" key="1">
    <citation type="submission" date="2016-07" db="EMBL/GenBank/DDBJ databases">
        <title>Pervasive Adenine N6-methylation of Active Genes in Fungi.</title>
        <authorList>
            <consortium name="DOE Joint Genome Institute"/>
            <person name="Mondo S.J."/>
            <person name="Dannebaum R.O."/>
            <person name="Kuo R.C."/>
            <person name="Labutti K."/>
            <person name="Haridas S."/>
            <person name="Kuo A."/>
            <person name="Salamov A."/>
            <person name="Ahrendt S.R."/>
            <person name="Lipzen A."/>
            <person name="Sullivan W."/>
            <person name="Andreopoulos W.B."/>
            <person name="Clum A."/>
            <person name="Lindquist E."/>
            <person name="Daum C."/>
            <person name="Ramamoorthy G.K."/>
            <person name="Gryganskyi A."/>
            <person name="Culley D."/>
            <person name="Magnuson J.K."/>
            <person name="James T.Y."/>
            <person name="O'Malley M.A."/>
            <person name="Stajich J.E."/>
            <person name="Spatafora J.W."/>
            <person name="Visel A."/>
            <person name="Grigoriev I.V."/>
        </authorList>
    </citation>
    <scope>NUCLEOTIDE SEQUENCE [LARGE SCALE GENOMIC DNA]</scope>
    <source>
        <strain evidence="1 2">CBS 129021</strain>
    </source>
</reference>
<dbReference type="EMBL" id="MCFJ01000007">
    <property type="protein sequence ID" value="ORY64380.1"/>
    <property type="molecule type" value="Genomic_DNA"/>
</dbReference>
<gene>
    <name evidence="1" type="ORF">BCR38DRAFT_213180</name>
</gene>
<protein>
    <submittedName>
        <fullName evidence="1">Uncharacterized protein</fullName>
    </submittedName>
</protein>
<evidence type="ECO:0000313" key="1">
    <source>
        <dbReference type="EMBL" id="ORY64380.1"/>
    </source>
</evidence>
<organism evidence="1 2">
    <name type="scientific">Pseudomassariella vexata</name>
    <dbReference type="NCBI Taxonomy" id="1141098"/>
    <lineage>
        <taxon>Eukaryota</taxon>
        <taxon>Fungi</taxon>
        <taxon>Dikarya</taxon>
        <taxon>Ascomycota</taxon>
        <taxon>Pezizomycotina</taxon>
        <taxon>Sordariomycetes</taxon>
        <taxon>Xylariomycetidae</taxon>
        <taxon>Amphisphaeriales</taxon>
        <taxon>Pseudomassariaceae</taxon>
        <taxon>Pseudomassariella</taxon>
    </lineage>
</organism>
<sequence length="151" mass="16469">MHSPIYRQSVRTAIMTISSFPDPQLRRDAIQPNHLDPCSIETWPLAAWFTCVFVGNPRCTTTARTTARYQTFGAFSSAASLVATQPRDSSCNVGDAGQDVIYDAACHASFTPGPHLSLYDISSSNPAAYCAACRPKCLCLHIVNSHSLWSQ</sequence>
<evidence type="ECO:0000313" key="2">
    <source>
        <dbReference type="Proteomes" id="UP000193689"/>
    </source>
</evidence>
<dbReference type="Proteomes" id="UP000193689">
    <property type="component" value="Unassembled WGS sequence"/>
</dbReference>
<dbReference type="InParanoid" id="A0A1Y2DYJ6"/>
<keyword evidence="2" id="KW-1185">Reference proteome</keyword>
<name>A0A1Y2DYJ6_9PEZI</name>
<dbReference type="AlphaFoldDB" id="A0A1Y2DYJ6"/>
<dbReference type="GeneID" id="63770389"/>
<accession>A0A1Y2DYJ6</accession>
<dbReference type="RefSeq" id="XP_040715794.1">
    <property type="nucleotide sequence ID" value="XM_040854177.1"/>
</dbReference>
<proteinExistence type="predicted"/>